<dbReference type="OrthoDB" id="4426863at2"/>
<dbReference type="Proteomes" id="UP000271587">
    <property type="component" value="Chromosome"/>
</dbReference>
<dbReference type="NCBIfam" id="TIGR03920">
    <property type="entry name" value="T7SS_EccD"/>
    <property type="match status" value="1"/>
</dbReference>
<proteinExistence type="predicted"/>
<dbReference type="Pfam" id="PF19053">
    <property type="entry name" value="EccD"/>
    <property type="match status" value="1"/>
</dbReference>
<dbReference type="EMBL" id="CP033897">
    <property type="protein sequence ID" value="AZA12053.1"/>
    <property type="molecule type" value="Genomic_DNA"/>
</dbReference>
<keyword evidence="1" id="KW-0472">Membrane</keyword>
<feature type="domain" description="EccD-like transmembrane" evidence="2">
    <location>
        <begin position="114"/>
        <end position="473"/>
    </location>
</feature>
<dbReference type="RefSeq" id="WP_123935122.1">
    <property type="nucleotide sequence ID" value="NZ_CP033897.1"/>
</dbReference>
<feature type="transmembrane region" description="Helical" evidence="1">
    <location>
        <begin position="163"/>
        <end position="182"/>
    </location>
</feature>
<organism evidence="3 4">
    <name type="scientific">Corynebacterium gerontici</name>
    <dbReference type="NCBI Taxonomy" id="2079234"/>
    <lineage>
        <taxon>Bacteria</taxon>
        <taxon>Bacillati</taxon>
        <taxon>Actinomycetota</taxon>
        <taxon>Actinomycetes</taxon>
        <taxon>Mycobacteriales</taxon>
        <taxon>Corynebacteriaceae</taxon>
        <taxon>Corynebacterium</taxon>
    </lineage>
</organism>
<feature type="transmembrane region" description="Helical" evidence="1">
    <location>
        <begin position="355"/>
        <end position="377"/>
    </location>
</feature>
<keyword evidence="4" id="KW-1185">Reference proteome</keyword>
<keyword evidence="1" id="KW-0812">Transmembrane</keyword>
<feature type="transmembrane region" description="Helical" evidence="1">
    <location>
        <begin position="115"/>
        <end position="135"/>
    </location>
</feature>
<evidence type="ECO:0000313" key="3">
    <source>
        <dbReference type="EMBL" id="AZA12053.1"/>
    </source>
</evidence>
<feature type="transmembrane region" description="Helical" evidence="1">
    <location>
        <begin position="452"/>
        <end position="471"/>
    </location>
</feature>
<feature type="transmembrane region" description="Helical" evidence="1">
    <location>
        <begin position="389"/>
        <end position="406"/>
    </location>
</feature>
<accession>A0A3G6J2W7</accession>
<reference evidence="3 4" key="1">
    <citation type="submission" date="2018-11" db="EMBL/GenBank/DDBJ databases">
        <authorList>
            <person name="Kleinhagauer T."/>
            <person name="Glaeser S.P."/>
            <person name="Spergser J."/>
            <person name="Ruckert C."/>
            <person name="Kaempfer P."/>
            <person name="Busse H.-J."/>
        </authorList>
    </citation>
    <scope>NUCLEOTIDE SEQUENCE [LARGE SCALE GENOMIC DNA]</scope>
    <source>
        <strain evidence="3 4">W8</strain>
    </source>
</reference>
<feature type="transmembrane region" description="Helical" evidence="1">
    <location>
        <begin position="188"/>
        <end position="210"/>
    </location>
</feature>
<feature type="transmembrane region" description="Helical" evidence="1">
    <location>
        <begin position="265"/>
        <end position="288"/>
    </location>
</feature>
<evidence type="ECO:0000256" key="1">
    <source>
        <dbReference type="SAM" id="Phobius"/>
    </source>
</evidence>
<evidence type="ECO:0000259" key="2">
    <source>
        <dbReference type="Pfam" id="PF19053"/>
    </source>
</evidence>
<dbReference type="AlphaFoldDB" id="A0A3G6J2W7"/>
<name>A0A3G6J2W7_9CORY</name>
<sequence precursor="true">MNVVDQDIRLHFRIHSGRSEDSARAIDMSIPNSASLHEVLAEVLELAHAPSISVPWQMTTAAGVELDTNIAIAQTDLEHGSIVMLRPRRPTPVPVLRDSAEAVSALGGHLTAVRWTALAASFSGAIGCCALLLLSPTPLPLAASLGIAGLMLLAAYVFAPNALLLPMIVAFVAFSSAIVVTGGRAHDAVLGVLAGVCSGFIAVLLCWFIACRRSPATTLEAKQGWHVTPVMRRSITACATVLLLFMAGTPAGWMYQRYESAPHGWWVGASALGTLAAVVLGITAPLLAAKLGGLSVPHVPTAGEDLATEDQDTAPDVLQAQAQAARVFFDGIHLGILSFCVPAFAWLALSSSPAIAFNAHPISTACLGAAVSLAMILHAHRHQSPTTVWCTWLVGMAALLSLAIAGANSGHWAVLVLAGIMCGAAALAPAWSNRLRALSPTTVVWLERFETASVCLAVPLTLQVLGLFGMLRGYAG</sequence>
<feature type="transmembrane region" description="Helical" evidence="1">
    <location>
        <begin position="230"/>
        <end position="253"/>
    </location>
</feature>
<feature type="transmembrane region" description="Helical" evidence="1">
    <location>
        <begin position="141"/>
        <end position="158"/>
    </location>
</feature>
<dbReference type="InterPro" id="IPR044049">
    <property type="entry name" value="EccD_transm"/>
</dbReference>
<evidence type="ECO:0000313" key="4">
    <source>
        <dbReference type="Proteomes" id="UP000271587"/>
    </source>
</evidence>
<dbReference type="InterPro" id="IPR006707">
    <property type="entry name" value="T7SS_EccD"/>
</dbReference>
<gene>
    <name evidence="3" type="ORF">CGERO_08810</name>
</gene>
<protein>
    <recommendedName>
        <fullName evidence="2">EccD-like transmembrane domain-containing protein</fullName>
    </recommendedName>
</protein>
<feature type="transmembrane region" description="Helical" evidence="1">
    <location>
        <begin position="327"/>
        <end position="349"/>
    </location>
</feature>
<keyword evidence="1" id="KW-1133">Transmembrane helix</keyword>
<feature type="transmembrane region" description="Helical" evidence="1">
    <location>
        <begin position="412"/>
        <end position="431"/>
    </location>
</feature>
<dbReference type="KEGG" id="cgk:CGERO_08810"/>